<evidence type="ECO:0000256" key="4">
    <source>
        <dbReference type="ARBA" id="ARBA00022692"/>
    </source>
</evidence>
<dbReference type="Pfam" id="PF01790">
    <property type="entry name" value="LGT"/>
    <property type="match status" value="1"/>
</dbReference>
<dbReference type="PANTHER" id="PTHR30589:SF0">
    <property type="entry name" value="PHOSPHATIDYLGLYCEROL--PROLIPOPROTEIN DIACYLGLYCERYL TRANSFERASE"/>
    <property type="match status" value="1"/>
</dbReference>
<keyword evidence="4 7" id="KW-0812">Transmembrane</keyword>
<dbReference type="PANTHER" id="PTHR30589">
    <property type="entry name" value="PROLIPOPROTEIN DIACYLGLYCERYL TRANSFERASE"/>
    <property type="match status" value="1"/>
</dbReference>
<feature type="transmembrane region" description="Helical" evidence="7">
    <location>
        <begin position="12"/>
        <end position="30"/>
    </location>
</feature>
<keyword evidence="9" id="KW-1185">Reference proteome</keyword>
<dbReference type="GO" id="GO:0005886">
    <property type="term" value="C:plasma membrane"/>
    <property type="evidence" value="ECO:0007669"/>
    <property type="project" value="InterPro"/>
</dbReference>
<feature type="transmembrane region" description="Helical" evidence="7">
    <location>
        <begin position="211"/>
        <end position="234"/>
    </location>
</feature>
<keyword evidence="2" id="KW-1003">Cell membrane</keyword>
<feature type="transmembrane region" description="Helical" evidence="7">
    <location>
        <begin position="187"/>
        <end position="205"/>
    </location>
</feature>
<feature type="transmembrane region" description="Helical" evidence="7">
    <location>
        <begin position="113"/>
        <end position="135"/>
    </location>
</feature>
<dbReference type="OrthoDB" id="157061at2"/>
<dbReference type="STRING" id="765420.OSCT_1796"/>
<gene>
    <name evidence="8" type="ORF">OSCT_1796</name>
</gene>
<dbReference type="GO" id="GO:0042158">
    <property type="term" value="P:lipoprotein biosynthetic process"/>
    <property type="evidence" value="ECO:0007669"/>
    <property type="project" value="InterPro"/>
</dbReference>
<dbReference type="InterPro" id="IPR001640">
    <property type="entry name" value="Lgt"/>
</dbReference>
<dbReference type="EMBL" id="ADVR01000061">
    <property type="protein sequence ID" value="EFO80337.1"/>
    <property type="molecule type" value="Genomic_DNA"/>
</dbReference>
<keyword evidence="6 7" id="KW-0472">Membrane</keyword>
<proteinExistence type="inferred from homology"/>
<comment type="similarity">
    <text evidence="1">Belongs to the Lgt family.</text>
</comment>
<evidence type="ECO:0000256" key="2">
    <source>
        <dbReference type="ARBA" id="ARBA00022475"/>
    </source>
</evidence>
<evidence type="ECO:0000256" key="7">
    <source>
        <dbReference type="SAM" id="Phobius"/>
    </source>
</evidence>
<evidence type="ECO:0000256" key="5">
    <source>
        <dbReference type="ARBA" id="ARBA00022989"/>
    </source>
</evidence>
<keyword evidence="3" id="KW-0808">Transferase</keyword>
<dbReference type="Proteomes" id="UP000054010">
    <property type="component" value="Unassembled WGS sequence"/>
</dbReference>
<keyword evidence="5 7" id="KW-1133">Transmembrane helix</keyword>
<evidence type="ECO:0000256" key="3">
    <source>
        <dbReference type="ARBA" id="ARBA00022679"/>
    </source>
</evidence>
<evidence type="ECO:0008006" key="10">
    <source>
        <dbReference type="Google" id="ProtNLM"/>
    </source>
</evidence>
<feature type="transmembrane region" description="Helical" evidence="7">
    <location>
        <begin position="42"/>
        <end position="72"/>
    </location>
</feature>
<evidence type="ECO:0000313" key="8">
    <source>
        <dbReference type="EMBL" id="EFO80337.1"/>
    </source>
</evidence>
<evidence type="ECO:0000256" key="1">
    <source>
        <dbReference type="ARBA" id="ARBA00007150"/>
    </source>
</evidence>
<evidence type="ECO:0000256" key="6">
    <source>
        <dbReference type="ARBA" id="ARBA00023136"/>
    </source>
</evidence>
<protein>
    <recommendedName>
        <fullName evidence="10">Prolipoprotein diacylglyceryl transferase</fullName>
    </recommendedName>
</protein>
<dbReference type="AlphaFoldDB" id="E1IEP5"/>
<feature type="transmembrane region" description="Helical" evidence="7">
    <location>
        <begin position="155"/>
        <end position="175"/>
    </location>
</feature>
<name>E1IEP5_9CHLR</name>
<dbReference type="HOGENOM" id="CLU_1146318_0_0_0"/>
<comment type="caution">
    <text evidence="8">The sequence shown here is derived from an EMBL/GenBank/DDBJ whole genome shotgun (WGS) entry which is preliminary data.</text>
</comment>
<dbReference type="GO" id="GO:0008961">
    <property type="term" value="F:phosphatidylglycerol-prolipoprotein diacylglyceryl transferase activity"/>
    <property type="evidence" value="ECO:0007669"/>
    <property type="project" value="InterPro"/>
</dbReference>
<accession>E1IEP5</accession>
<sequence length="242" mass="25625">MLPFIQLGPLAINTPGLLLLIGFWLAVWLVEREGDRLGLRGTALSGALMVGLVGGLIAARFAFAAAAPAAYIAEPWALLAPTLSALDLPFGLFIGAILFFFDTQRRQIALLPALDALAPTLPLMAFALALAQLAGGDAYGAPANLPWSIYLWDEWRHPTQIYAALAALATLALWWRTRNTPLAPATRLPLLIGALALAQIGIEGLRGDSALLVAGLRTGQIVGLVLLAGCLWVIPKLQPAEK</sequence>
<dbReference type="eggNOG" id="COG0682">
    <property type="taxonomic scope" value="Bacteria"/>
</dbReference>
<feature type="transmembrane region" description="Helical" evidence="7">
    <location>
        <begin position="78"/>
        <end position="101"/>
    </location>
</feature>
<organism evidence="8 9">
    <name type="scientific">Oscillochloris trichoides DG-6</name>
    <dbReference type="NCBI Taxonomy" id="765420"/>
    <lineage>
        <taxon>Bacteria</taxon>
        <taxon>Bacillati</taxon>
        <taxon>Chloroflexota</taxon>
        <taxon>Chloroflexia</taxon>
        <taxon>Chloroflexales</taxon>
        <taxon>Chloroflexineae</taxon>
        <taxon>Oscillochloridaceae</taxon>
        <taxon>Oscillochloris</taxon>
    </lineage>
</organism>
<reference evidence="8 9" key="1">
    <citation type="journal article" date="2011" name="J. Bacteriol.">
        <title>Draft genome sequence of the anoxygenic filamentous phototrophic bacterium Oscillochloris trichoides subsp. DG-6.</title>
        <authorList>
            <person name="Kuznetsov B.B."/>
            <person name="Ivanovsky R.N."/>
            <person name="Keppen O.I."/>
            <person name="Sukhacheva M.V."/>
            <person name="Bumazhkin B.K."/>
            <person name="Patutina E.O."/>
            <person name="Beletsky A.V."/>
            <person name="Mardanov A.V."/>
            <person name="Baslerov R.V."/>
            <person name="Panteleeva A.N."/>
            <person name="Kolganova T.V."/>
            <person name="Ravin N.V."/>
            <person name="Skryabin K.G."/>
        </authorList>
    </citation>
    <scope>NUCLEOTIDE SEQUENCE [LARGE SCALE GENOMIC DNA]</scope>
    <source>
        <strain evidence="8 9">DG-6</strain>
    </source>
</reference>
<evidence type="ECO:0000313" key="9">
    <source>
        <dbReference type="Proteomes" id="UP000054010"/>
    </source>
</evidence>